<dbReference type="Proteomes" id="UP000037069">
    <property type="component" value="Unassembled WGS sequence"/>
</dbReference>
<dbReference type="EMBL" id="JRES01000998">
    <property type="protein sequence ID" value="KNC26251.1"/>
    <property type="molecule type" value="Genomic_DNA"/>
</dbReference>
<gene>
    <name evidence="1" type="ORF">FF38_01674</name>
</gene>
<protein>
    <submittedName>
        <fullName evidence="1">Uncharacterized protein</fullName>
    </submittedName>
</protein>
<sequence length="165" mass="19073">MAVLNLSIVFSKNVTHLKKLIFLCIKNFGVKLERSTIVCAINLIEEVLESSSSSDDEEDEIYAYRSFQINNWKTFFSIFVATEHRIKAEGASYLLRHRFCHFCDLAPEVIKFSQTIEEKLLYCVERIRKGSLGGKNKNKQEHEMKHEVSVVSEKLHASFSFSPTY</sequence>
<accession>A0A0L0C1W2</accession>
<reference evidence="1 2" key="1">
    <citation type="journal article" date="2015" name="Nat. Commun.">
        <title>Lucilia cuprina genome unlocks parasitic fly biology to underpin future interventions.</title>
        <authorList>
            <person name="Anstead C.A."/>
            <person name="Korhonen P.K."/>
            <person name="Young N.D."/>
            <person name="Hall R.S."/>
            <person name="Jex A.R."/>
            <person name="Murali S.C."/>
            <person name="Hughes D.S."/>
            <person name="Lee S.F."/>
            <person name="Perry T."/>
            <person name="Stroehlein A.J."/>
            <person name="Ansell B.R."/>
            <person name="Breugelmans B."/>
            <person name="Hofmann A."/>
            <person name="Qu J."/>
            <person name="Dugan S."/>
            <person name="Lee S.L."/>
            <person name="Chao H."/>
            <person name="Dinh H."/>
            <person name="Han Y."/>
            <person name="Doddapaneni H.V."/>
            <person name="Worley K.C."/>
            <person name="Muzny D.M."/>
            <person name="Ioannidis P."/>
            <person name="Waterhouse R.M."/>
            <person name="Zdobnov E.M."/>
            <person name="James P.J."/>
            <person name="Bagnall N.H."/>
            <person name="Kotze A.C."/>
            <person name="Gibbs R.A."/>
            <person name="Richards S."/>
            <person name="Batterham P."/>
            <person name="Gasser R.B."/>
        </authorList>
    </citation>
    <scope>NUCLEOTIDE SEQUENCE [LARGE SCALE GENOMIC DNA]</scope>
    <source>
        <strain evidence="1 2">LS</strain>
        <tissue evidence="1">Full body</tissue>
    </source>
</reference>
<evidence type="ECO:0000313" key="2">
    <source>
        <dbReference type="Proteomes" id="UP000037069"/>
    </source>
</evidence>
<evidence type="ECO:0000313" key="1">
    <source>
        <dbReference type="EMBL" id="KNC26251.1"/>
    </source>
</evidence>
<dbReference type="AlphaFoldDB" id="A0A0L0C1W2"/>
<comment type="caution">
    <text evidence="1">The sequence shown here is derived from an EMBL/GenBank/DDBJ whole genome shotgun (WGS) entry which is preliminary data.</text>
</comment>
<proteinExistence type="predicted"/>
<name>A0A0L0C1W2_LUCCU</name>
<organism evidence="1 2">
    <name type="scientific">Lucilia cuprina</name>
    <name type="common">Green bottle fly</name>
    <name type="synonym">Australian sheep blowfly</name>
    <dbReference type="NCBI Taxonomy" id="7375"/>
    <lineage>
        <taxon>Eukaryota</taxon>
        <taxon>Metazoa</taxon>
        <taxon>Ecdysozoa</taxon>
        <taxon>Arthropoda</taxon>
        <taxon>Hexapoda</taxon>
        <taxon>Insecta</taxon>
        <taxon>Pterygota</taxon>
        <taxon>Neoptera</taxon>
        <taxon>Endopterygota</taxon>
        <taxon>Diptera</taxon>
        <taxon>Brachycera</taxon>
        <taxon>Muscomorpha</taxon>
        <taxon>Oestroidea</taxon>
        <taxon>Calliphoridae</taxon>
        <taxon>Luciliinae</taxon>
        <taxon>Lucilia</taxon>
    </lineage>
</organism>
<keyword evidence="2" id="KW-1185">Reference proteome</keyword>